<dbReference type="Gene3D" id="3.60.15.10">
    <property type="entry name" value="Ribonuclease Z/Hydroxyacylglutathione hydrolase-like"/>
    <property type="match status" value="1"/>
</dbReference>
<comment type="similarity">
    <text evidence="1">Belongs to the metallo-beta-lactamase superfamily.</text>
</comment>
<dbReference type="SMART" id="SM00849">
    <property type="entry name" value="Lactamase_B"/>
    <property type="match status" value="1"/>
</dbReference>
<organism evidence="6 7">
    <name type="scientific">Chitinophaga terrae</name>
    <name type="common">ex Kim and Jung 2007</name>
    <dbReference type="NCBI Taxonomy" id="408074"/>
    <lineage>
        <taxon>Bacteria</taxon>
        <taxon>Pseudomonadati</taxon>
        <taxon>Bacteroidota</taxon>
        <taxon>Chitinophagia</taxon>
        <taxon>Chitinophagales</taxon>
        <taxon>Chitinophagaceae</taxon>
        <taxon>Chitinophaga</taxon>
    </lineage>
</organism>
<evidence type="ECO:0000313" key="7">
    <source>
        <dbReference type="Proteomes" id="UP000199656"/>
    </source>
</evidence>
<keyword evidence="4" id="KW-0862">Zinc</keyword>
<dbReference type="RefSeq" id="WP_089765096.1">
    <property type="nucleotide sequence ID" value="NZ_BKAT01000052.1"/>
</dbReference>
<feature type="domain" description="Metallo-beta-lactamase" evidence="5">
    <location>
        <begin position="87"/>
        <end position="296"/>
    </location>
</feature>
<dbReference type="PANTHER" id="PTHR42978">
    <property type="entry name" value="QUORUM-QUENCHING LACTONASE YTNP-RELATED-RELATED"/>
    <property type="match status" value="1"/>
</dbReference>
<keyword evidence="3" id="KW-0378">Hydrolase</keyword>
<proteinExistence type="inferred from homology"/>
<dbReference type="InterPro" id="IPR036866">
    <property type="entry name" value="RibonucZ/Hydroxyglut_hydro"/>
</dbReference>
<evidence type="ECO:0000256" key="2">
    <source>
        <dbReference type="ARBA" id="ARBA00022723"/>
    </source>
</evidence>
<dbReference type="SUPFAM" id="SSF56281">
    <property type="entry name" value="Metallo-hydrolase/oxidoreductase"/>
    <property type="match status" value="1"/>
</dbReference>
<evidence type="ECO:0000313" key="6">
    <source>
        <dbReference type="EMBL" id="SEB04037.1"/>
    </source>
</evidence>
<gene>
    <name evidence="6" type="ORF">SAMN05660909_04906</name>
</gene>
<accession>A0A1H4G3P6</accession>
<evidence type="ECO:0000256" key="3">
    <source>
        <dbReference type="ARBA" id="ARBA00022801"/>
    </source>
</evidence>
<evidence type="ECO:0000256" key="1">
    <source>
        <dbReference type="ARBA" id="ARBA00007749"/>
    </source>
</evidence>
<keyword evidence="7" id="KW-1185">Reference proteome</keyword>
<dbReference type="InterPro" id="IPR051013">
    <property type="entry name" value="MBL_superfamily_lactonases"/>
</dbReference>
<evidence type="ECO:0000256" key="4">
    <source>
        <dbReference type="ARBA" id="ARBA00022833"/>
    </source>
</evidence>
<dbReference type="InterPro" id="IPR001279">
    <property type="entry name" value="Metallo-B-lactamas"/>
</dbReference>
<protein>
    <submittedName>
        <fullName evidence="6">Glyoxylase, beta-lactamase superfamily II</fullName>
    </submittedName>
</protein>
<sequence>MQRRQVFRNLMAIGIGAAIPFRRLFAQLTGNRSFHRFNVGELELTVVTDGYLHMQPIQPTFAPGAPAKEVNALLKQQHRSTDAIDLGLNILVVKTGKEIILLDTGTGFSFGPNSGWLPESLNDAGILPAAITQIIITHAHPDHIGGVYTKEGAAIFPNATVHLSKKEHAFWMAPTQDFSRSKFANKELLATFTKATQQTITKLGGKLQLFDDGAALFDCIRLELAPGHTPGHSLVHIFSNGESITHIADLMHSDVLLFPHPEWGFDGDTDFDLATATRRKVLDKLADEQQAVFAYHLPWPGIGYVNKKAAGFEWVQQAFAIPD</sequence>
<dbReference type="Proteomes" id="UP000199656">
    <property type="component" value="Unassembled WGS sequence"/>
</dbReference>
<dbReference type="OrthoDB" id="9802248at2"/>
<dbReference type="Pfam" id="PF00753">
    <property type="entry name" value="Lactamase_B"/>
    <property type="match status" value="1"/>
</dbReference>
<dbReference type="AlphaFoldDB" id="A0A1H4G3P6"/>
<dbReference type="EMBL" id="FNRL01000032">
    <property type="protein sequence ID" value="SEB04037.1"/>
    <property type="molecule type" value="Genomic_DNA"/>
</dbReference>
<reference evidence="7" key="1">
    <citation type="submission" date="2016-10" db="EMBL/GenBank/DDBJ databases">
        <authorList>
            <person name="Varghese N."/>
            <person name="Submissions S."/>
        </authorList>
    </citation>
    <scope>NUCLEOTIDE SEQUENCE [LARGE SCALE GENOMIC DNA]</scope>
    <source>
        <strain evidence="7">DSM 23920</strain>
    </source>
</reference>
<dbReference type="GO" id="GO:0046872">
    <property type="term" value="F:metal ion binding"/>
    <property type="evidence" value="ECO:0007669"/>
    <property type="project" value="UniProtKB-KW"/>
</dbReference>
<dbReference type="GO" id="GO:0016787">
    <property type="term" value="F:hydrolase activity"/>
    <property type="evidence" value="ECO:0007669"/>
    <property type="project" value="UniProtKB-KW"/>
</dbReference>
<dbReference type="CDD" id="cd07720">
    <property type="entry name" value="OPHC2-like_MBL-fold"/>
    <property type="match status" value="1"/>
</dbReference>
<evidence type="ECO:0000259" key="5">
    <source>
        <dbReference type="SMART" id="SM00849"/>
    </source>
</evidence>
<name>A0A1H4G3P6_9BACT</name>
<keyword evidence="2" id="KW-0479">Metal-binding</keyword>
<dbReference type="PANTHER" id="PTHR42978:SF6">
    <property type="entry name" value="QUORUM-QUENCHING LACTONASE YTNP-RELATED"/>
    <property type="match status" value="1"/>
</dbReference>
<dbReference type="STRING" id="408074.SAMN05660909_04906"/>